<dbReference type="Proteomes" id="UP001060085">
    <property type="component" value="Linkage Group LG08"/>
</dbReference>
<proteinExistence type="predicted"/>
<reference evidence="2" key="1">
    <citation type="journal article" date="2023" name="Nat. Plants">
        <title>Single-cell RNA sequencing provides a high-resolution roadmap for understanding the multicellular compartmentation of specialized metabolism.</title>
        <authorList>
            <person name="Sun S."/>
            <person name="Shen X."/>
            <person name="Li Y."/>
            <person name="Li Y."/>
            <person name="Wang S."/>
            <person name="Li R."/>
            <person name="Zhang H."/>
            <person name="Shen G."/>
            <person name="Guo B."/>
            <person name="Wei J."/>
            <person name="Xu J."/>
            <person name="St-Pierre B."/>
            <person name="Chen S."/>
            <person name="Sun C."/>
        </authorList>
    </citation>
    <scope>NUCLEOTIDE SEQUENCE [LARGE SCALE GENOMIC DNA]</scope>
</reference>
<sequence length="579" mass="63396">MGQDDKKKKLTIIGLSSLLLVAAVVGTVTYGVNRNNGAPNPGSPSEGGNGGVQTSSKSIQSMCQPTDYKEACEKSLAGAKNTSDPKELIKVAFEATVTQISDAIKNSSLLQEAANDPRTSQALDNCKELLETSIDDLKRSFDKVGTFDVTHMDEYIADLKTWLSGAITYQETCLDGFENTTGETGEKMKRLLQTSAELSSNGLAMVTELSSVLKDLQIPGISRRLMSEGNEDSTQNVDEEGYPDFVDAAKRKLLQANPKPNAVVAQDGSGKFKTIMDAVRTIPTNNKTPFVIFVKAGIYKEYVEIPRRVDNVVLIGEGPTKTKITGNRNYVDGIGTFKTPTVAVNGDGFIAKNIGFENSAGAMKHQAVALRVSADKAIFFNCQMDGYQDTLYTHSYRQYYRDCVITGTIDFIFGDASAVFQNCKMIVRKPLLNQDCMVTAQGRKDHRGVGAIVLQNCQITADKEFVAFQTASKGARKAYLGRPWKEYSRTIVMQSFIDSTIAPEGWSPWAGTFGLDTLYFGEYQNRGPGSNTKLRVTWKGIQKMTPQMAESFTLGKYILVGEDWIKPTGVPYVTGMMKV</sequence>
<accession>A0ACB9ZSZ8</accession>
<keyword evidence="2" id="KW-1185">Reference proteome</keyword>
<comment type="caution">
    <text evidence="1">The sequence shown here is derived from an EMBL/GenBank/DDBJ whole genome shotgun (WGS) entry which is preliminary data.</text>
</comment>
<dbReference type="EMBL" id="CM044708">
    <property type="protein sequence ID" value="KAI5650839.1"/>
    <property type="molecule type" value="Genomic_DNA"/>
</dbReference>
<protein>
    <submittedName>
        <fullName evidence="1">Uncharacterized protein</fullName>
    </submittedName>
</protein>
<evidence type="ECO:0000313" key="2">
    <source>
        <dbReference type="Proteomes" id="UP001060085"/>
    </source>
</evidence>
<name>A0ACB9ZSZ8_CATRO</name>
<evidence type="ECO:0000313" key="1">
    <source>
        <dbReference type="EMBL" id="KAI5650839.1"/>
    </source>
</evidence>
<gene>
    <name evidence="1" type="ORF">M9H77_36844</name>
</gene>
<organism evidence="1 2">
    <name type="scientific">Catharanthus roseus</name>
    <name type="common">Madagascar periwinkle</name>
    <name type="synonym">Vinca rosea</name>
    <dbReference type="NCBI Taxonomy" id="4058"/>
    <lineage>
        <taxon>Eukaryota</taxon>
        <taxon>Viridiplantae</taxon>
        <taxon>Streptophyta</taxon>
        <taxon>Embryophyta</taxon>
        <taxon>Tracheophyta</taxon>
        <taxon>Spermatophyta</taxon>
        <taxon>Magnoliopsida</taxon>
        <taxon>eudicotyledons</taxon>
        <taxon>Gunneridae</taxon>
        <taxon>Pentapetalae</taxon>
        <taxon>asterids</taxon>
        <taxon>lamiids</taxon>
        <taxon>Gentianales</taxon>
        <taxon>Apocynaceae</taxon>
        <taxon>Rauvolfioideae</taxon>
        <taxon>Vinceae</taxon>
        <taxon>Catharanthinae</taxon>
        <taxon>Catharanthus</taxon>
    </lineage>
</organism>